<evidence type="ECO:0000313" key="4">
    <source>
        <dbReference type="Proteomes" id="UP000745764"/>
    </source>
</evidence>
<feature type="region of interest" description="Disordered" evidence="1">
    <location>
        <begin position="269"/>
        <end position="288"/>
    </location>
</feature>
<feature type="region of interest" description="Disordered" evidence="1">
    <location>
        <begin position="17"/>
        <end position="157"/>
    </location>
</feature>
<keyword evidence="2" id="KW-0812">Transmembrane</keyword>
<evidence type="ECO:0000256" key="2">
    <source>
        <dbReference type="SAM" id="Phobius"/>
    </source>
</evidence>
<protein>
    <recommendedName>
        <fullName evidence="5">Integral membrane protein</fullName>
    </recommendedName>
</protein>
<accession>A0A9N8PN00</accession>
<feature type="transmembrane region" description="Helical" evidence="2">
    <location>
        <begin position="410"/>
        <end position="431"/>
    </location>
</feature>
<keyword evidence="2" id="KW-0472">Membrane</keyword>
<dbReference type="InterPro" id="IPR021369">
    <property type="entry name" value="DUF2985"/>
</dbReference>
<feature type="region of interest" description="Disordered" evidence="1">
    <location>
        <begin position="501"/>
        <end position="528"/>
    </location>
</feature>
<evidence type="ECO:0008006" key="5">
    <source>
        <dbReference type="Google" id="ProtNLM"/>
    </source>
</evidence>
<keyword evidence="4" id="KW-1185">Reference proteome</keyword>
<keyword evidence="2" id="KW-1133">Transmembrane helix</keyword>
<feature type="transmembrane region" description="Helical" evidence="2">
    <location>
        <begin position="585"/>
        <end position="606"/>
    </location>
</feature>
<dbReference type="Pfam" id="PF11204">
    <property type="entry name" value="DUF2985"/>
    <property type="match status" value="1"/>
</dbReference>
<reference evidence="3" key="1">
    <citation type="submission" date="2020-06" db="EMBL/GenBank/DDBJ databases">
        <authorList>
            <person name="Onetto C."/>
        </authorList>
    </citation>
    <scope>NUCLEOTIDE SEQUENCE</scope>
</reference>
<dbReference type="PANTHER" id="PTHR35872">
    <property type="entry name" value="INTEGRAL MEMBRANE PROTEIN (AFU_ORTHOLOGUE AFUA_5G07110)"/>
    <property type="match status" value="1"/>
</dbReference>
<feature type="compositionally biased region" description="Basic and acidic residues" evidence="1">
    <location>
        <begin position="634"/>
        <end position="653"/>
    </location>
</feature>
<feature type="region of interest" description="Disordered" evidence="1">
    <location>
        <begin position="191"/>
        <end position="211"/>
    </location>
</feature>
<proteinExistence type="predicted"/>
<feature type="compositionally biased region" description="Low complexity" evidence="1">
    <location>
        <begin position="109"/>
        <end position="125"/>
    </location>
</feature>
<dbReference type="OrthoDB" id="3365211at2759"/>
<comment type="caution">
    <text evidence="3">The sequence shown here is derived from an EMBL/GenBank/DDBJ whole genome shotgun (WGS) entry which is preliminary data.</text>
</comment>
<name>A0A9N8PN00_9PEZI</name>
<dbReference type="EMBL" id="CAINUL010000001">
    <property type="protein sequence ID" value="CAD0106471.1"/>
    <property type="molecule type" value="Genomic_DNA"/>
</dbReference>
<feature type="compositionally biased region" description="Polar residues" evidence="1">
    <location>
        <begin position="78"/>
        <end position="91"/>
    </location>
</feature>
<organism evidence="3 4">
    <name type="scientific">Aureobasidium uvarum</name>
    <dbReference type="NCBI Taxonomy" id="2773716"/>
    <lineage>
        <taxon>Eukaryota</taxon>
        <taxon>Fungi</taxon>
        <taxon>Dikarya</taxon>
        <taxon>Ascomycota</taxon>
        <taxon>Pezizomycotina</taxon>
        <taxon>Dothideomycetes</taxon>
        <taxon>Dothideomycetidae</taxon>
        <taxon>Dothideales</taxon>
        <taxon>Saccotheciaceae</taxon>
        <taxon>Aureobasidium</taxon>
    </lineage>
</organism>
<feature type="transmembrane region" description="Helical" evidence="2">
    <location>
        <begin position="376"/>
        <end position="404"/>
    </location>
</feature>
<dbReference type="PANTHER" id="PTHR35872:SF2">
    <property type="entry name" value="INTEGRAL MEMBRANE PROTEIN (AFU_ORTHOLOGUE AFUA_5G07110)"/>
    <property type="match status" value="1"/>
</dbReference>
<sequence length="696" mass="77715">MSGDKADDFGFGRDALALQPIASAPTHHHNNNTRLSTPSPPPPQHLHAPSSTPRNNDRRRPTLDDRRQPSIRLRRLGSASTLASQHTTATTDFAAKPSPDTSGRRRSSSEPQRPPWAAANANNPNTLSLPRGTTRPTSTHMPRLEEETGRPSTTIPPDVDIEQFAATGHPATFEEPMRPGLWKRASVAALQPFRRQPHPEDNDLEATPRRRPRRRTWANEYDSDLVDILDVVDPEVATLATLTNVQNSLFIPDLGSFLNRRPTYNLTREPTFFRDHPPPARAPSVKPPSIMTQNRIETDAADVEDRPGMDRTFTIASHLSDTEDHYAVLPHGLSLEGWSLAEKQELNDHVRHMLHSRRAAFKRGMKGFGQYVRRPLGLFVTVYATLVTLFGLAWVLFLIGWINVGGRQSYIINIIDNVLVALFAIIGDGLAPFRAVDTYHMIYIAHYHHLTWSLRKKRNLPKLKNENDLPVQPGIDADVETGSTAEATSVNETASALNADVKSDRSMSKDDEESVLTEEQQRKLKHHEDKFSKSHTFYKPHETETHHAFPLRLLVAVVVLLDCHSLLQIALGACTWSISYHVRPFALTTVILCCSLTCNITGGILISIGDRITRKKDVVERMFRQQLTEQAIHKMEKRRQKEGERNEELDKLVTDTPPDDTGKTPLNGTGLEPGSTPVQPKVLGAGVDAAEVVARL</sequence>
<dbReference type="Proteomes" id="UP000745764">
    <property type="component" value="Unassembled WGS sequence"/>
</dbReference>
<feature type="compositionally biased region" description="Basic and acidic residues" evidence="1">
    <location>
        <begin position="519"/>
        <end position="528"/>
    </location>
</feature>
<dbReference type="AlphaFoldDB" id="A0A9N8PN00"/>
<feature type="compositionally biased region" description="Basic and acidic residues" evidence="1">
    <location>
        <begin position="55"/>
        <end position="68"/>
    </location>
</feature>
<gene>
    <name evidence="3" type="ORF">AWRI4620_LOCUS726</name>
</gene>
<evidence type="ECO:0000256" key="1">
    <source>
        <dbReference type="SAM" id="MobiDB-lite"/>
    </source>
</evidence>
<feature type="region of interest" description="Disordered" evidence="1">
    <location>
        <begin position="634"/>
        <end position="683"/>
    </location>
</feature>
<evidence type="ECO:0000313" key="3">
    <source>
        <dbReference type="EMBL" id="CAD0106471.1"/>
    </source>
</evidence>